<sequence length="627" mass="70388">MVTPPSGGNLDLQNEMLPLGEYIFLRVLQANPNMKTILGIPGDFNLNLMEHMYASSVALKARFVGLCNELNAAYTACGYARRMSAMSVLITTYGVGELSALNGIAGAFAEYSPVLHIVGTTRIVQKQAAESITDPLQVWNIHHLVQNKNPLKSSDHQVYEKLVEPFSVAQESLIWDGEENASGVNLDKIDRVLVKIIQESRPGYLFIPADIPDTKVPKSRLSVPLDVAELKDEISKNTLQSLVSRILNKLCLAREPSVLVDALVSRFGYAQELSSFILTLPAYYVKLFSTNCGRFSDETLVNFVGTYAGGMSPTKEIKTLLEDETDFLLHLGKFNVEVNYKSDFSRIRDVVVVHPDYIYIDGEYIYTKDFTTDSRIFSIGDFLKELTTQTDVLGFIHHAPHVGNINYKYNPKLFHDPKTLKVNGVVTQKYLVDFFNSYLQPNDVLVCDTCTFQFALADLKIPKGVQFVSQSFFGSIGYALPATLGVSLAEKDLGAKRRVILVEGDGSAQMTVQEWSSYLRNDIQPPKIFLLNNSGYTVERLIEGPTRSYNDIQSTWQWTEILKIFGDAECKKHTSAKLSTIKEFDDYFIKQNHMNSPNDKIEFLELVLGKLDAPERFEAMVNFRTLC</sequence>
<dbReference type="InterPro" id="IPR029061">
    <property type="entry name" value="THDP-binding"/>
</dbReference>
<evidence type="ECO:0000313" key="12">
    <source>
        <dbReference type="Proteomes" id="UP000790833"/>
    </source>
</evidence>
<comment type="cofactor">
    <cofactor evidence="8">
        <name>Mg(2+)</name>
        <dbReference type="ChEBI" id="CHEBI:18420"/>
    </cofactor>
    <text evidence="8">Binds 1 Mg(2+) per subunit.</text>
</comment>
<dbReference type="InterPro" id="IPR012110">
    <property type="entry name" value="PDC/IPDC-like"/>
</dbReference>
<dbReference type="Pfam" id="PF02776">
    <property type="entry name" value="TPP_enzyme_N"/>
    <property type="match status" value="1"/>
</dbReference>
<gene>
    <name evidence="11" type="ORF">KQ657_002764</name>
</gene>
<dbReference type="InterPro" id="IPR029035">
    <property type="entry name" value="DHS-like_NAD/FAD-binding_dom"/>
</dbReference>
<keyword evidence="3 8" id="KW-0479">Metal-binding</keyword>
<dbReference type="InterPro" id="IPR047214">
    <property type="entry name" value="TPP_PDC_IPDC"/>
</dbReference>
<comment type="cofactor">
    <cofactor evidence="1">
        <name>thiamine diphosphate</name>
        <dbReference type="ChEBI" id="CHEBI:58937"/>
    </cofactor>
</comment>
<dbReference type="InterPro" id="IPR011766">
    <property type="entry name" value="TPP_enzyme_TPP-bd"/>
</dbReference>
<evidence type="ECO:0000313" key="11">
    <source>
        <dbReference type="EMBL" id="KAG7191799.1"/>
    </source>
</evidence>
<feature type="domain" description="Thiamine pyrophosphate enzyme TPP-binding" evidence="9">
    <location>
        <begin position="453"/>
        <end position="552"/>
    </location>
</feature>
<dbReference type="GO" id="GO:0030976">
    <property type="term" value="F:thiamine pyrophosphate binding"/>
    <property type="evidence" value="ECO:0007669"/>
    <property type="project" value="InterPro"/>
</dbReference>
<dbReference type="GO" id="GO:0046872">
    <property type="term" value="F:metal ion binding"/>
    <property type="evidence" value="ECO:0007669"/>
    <property type="project" value="UniProtKB-KW"/>
</dbReference>
<protein>
    <recommendedName>
        <fullName evidence="13">Pyruvate decarboxylase</fullName>
    </recommendedName>
</protein>
<evidence type="ECO:0000259" key="10">
    <source>
        <dbReference type="Pfam" id="PF02776"/>
    </source>
</evidence>
<evidence type="ECO:0000256" key="5">
    <source>
        <dbReference type="ARBA" id="ARBA00022842"/>
    </source>
</evidence>
<evidence type="ECO:0000256" key="3">
    <source>
        <dbReference type="ARBA" id="ARBA00022723"/>
    </source>
</evidence>
<dbReference type="SUPFAM" id="SSF52467">
    <property type="entry name" value="DHS-like NAD/FAD-binding domain"/>
    <property type="match status" value="1"/>
</dbReference>
<evidence type="ECO:0000256" key="1">
    <source>
        <dbReference type="ARBA" id="ARBA00001964"/>
    </source>
</evidence>
<keyword evidence="7" id="KW-0456">Lyase</keyword>
<reference evidence="11" key="1">
    <citation type="submission" date="2021-03" db="EMBL/GenBank/DDBJ databases">
        <authorList>
            <person name="Palmer J.M."/>
        </authorList>
    </citation>
    <scope>NUCLEOTIDE SEQUENCE</scope>
    <source>
        <strain evidence="11">ARV_011</strain>
    </source>
</reference>
<organism evidence="11 12">
    <name type="scientific">Scheffersomyces spartinae</name>
    <dbReference type="NCBI Taxonomy" id="45513"/>
    <lineage>
        <taxon>Eukaryota</taxon>
        <taxon>Fungi</taxon>
        <taxon>Dikarya</taxon>
        <taxon>Ascomycota</taxon>
        <taxon>Saccharomycotina</taxon>
        <taxon>Pichiomycetes</taxon>
        <taxon>Debaryomycetaceae</taxon>
        <taxon>Scheffersomyces</taxon>
    </lineage>
</organism>
<keyword evidence="6" id="KW-0786">Thiamine pyrophosphate</keyword>
<dbReference type="InterPro" id="IPR012001">
    <property type="entry name" value="Thiamin_PyroP_enz_TPP-bd_dom"/>
</dbReference>
<dbReference type="SUPFAM" id="SSF52518">
    <property type="entry name" value="Thiamin diphosphate-binding fold (THDP-binding)"/>
    <property type="match status" value="2"/>
</dbReference>
<comment type="caution">
    <text evidence="11">The sequence shown here is derived from an EMBL/GenBank/DDBJ whole genome shotgun (WGS) entry which is preliminary data.</text>
</comment>
<dbReference type="EMBL" id="JAHMUF010000023">
    <property type="protein sequence ID" value="KAG7191799.1"/>
    <property type="molecule type" value="Genomic_DNA"/>
</dbReference>
<dbReference type="GO" id="GO:0005829">
    <property type="term" value="C:cytosol"/>
    <property type="evidence" value="ECO:0007669"/>
    <property type="project" value="TreeGrafter"/>
</dbReference>
<accession>A0A9P8AGJ3</accession>
<evidence type="ECO:0000256" key="6">
    <source>
        <dbReference type="ARBA" id="ARBA00023052"/>
    </source>
</evidence>
<evidence type="ECO:0000256" key="8">
    <source>
        <dbReference type="PIRSR" id="PIRSR036565-2"/>
    </source>
</evidence>
<dbReference type="Gene3D" id="3.40.50.970">
    <property type="match status" value="2"/>
</dbReference>
<dbReference type="Gene3D" id="3.40.50.1220">
    <property type="entry name" value="TPP-binding domain"/>
    <property type="match status" value="1"/>
</dbReference>
<dbReference type="AlphaFoldDB" id="A0A9P8AGJ3"/>
<evidence type="ECO:0000259" key="9">
    <source>
        <dbReference type="Pfam" id="PF02775"/>
    </source>
</evidence>
<dbReference type="OrthoDB" id="308383at2759"/>
<dbReference type="PANTHER" id="PTHR43452">
    <property type="entry name" value="PYRUVATE DECARBOXYLASE"/>
    <property type="match status" value="1"/>
</dbReference>
<dbReference type="Proteomes" id="UP000790833">
    <property type="component" value="Unassembled WGS sequence"/>
</dbReference>
<dbReference type="PIRSF" id="PIRSF036565">
    <property type="entry name" value="Pyruvt_ip_decrb"/>
    <property type="match status" value="1"/>
</dbReference>
<comment type="similarity">
    <text evidence="2">Belongs to the TPP enzyme family.</text>
</comment>
<dbReference type="GO" id="GO:0000949">
    <property type="term" value="P:aromatic amino acid family catabolic process to alcohol via Ehrlich pathway"/>
    <property type="evidence" value="ECO:0007669"/>
    <property type="project" value="TreeGrafter"/>
</dbReference>
<evidence type="ECO:0000256" key="7">
    <source>
        <dbReference type="ARBA" id="ARBA00023239"/>
    </source>
</evidence>
<name>A0A9P8AGJ3_9ASCO</name>
<keyword evidence="5 8" id="KW-0460">Magnesium</keyword>
<dbReference type="RefSeq" id="XP_043047351.1">
    <property type="nucleotide sequence ID" value="XM_043193514.1"/>
</dbReference>
<feature type="binding site" evidence="8">
    <location>
        <position position="535"/>
    </location>
    <ligand>
        <name>Mg(2+)</name>
        <dbReference type="ChEBI" id="CHEBI:18420"/>
    </ligand>
</feature>
<dbReference type="GO" id="GO:0004737">
    <property type="term" value="F:pyruvate decarboxylase activity"/>
    <property type="evidence" value="ECO:0007669"/>
    <property type="project" value="TreeGrafter"/>
</dbReference>
<feature type="binding site" evidence="8">
    <location>
        <position position="505"/>
    </location>
    <ligand>
        <name>Mg(2+)</name>
        <dbReference type="ChEBI" id="CHEBI:18420"/>
    </ligand>
</feature>
<dbReference type="Pfam" id="PF02775">
    <property type="entry name" value="TPP_enzyme_C"/>
    <property type="match status" value="1"/>
</dbReference>
<dbReference type="FunFam" id="3.40.50.970:FF:000024">
    <property type="entry name" value="Pyruvate decarboxylase isozyme"/>
    <property type="match status" value="1"/>
</dbReference>
<dbReference type="GO" id="GO:0005634">
    <property type="term" value="C:nucleus"/>
    <property type="evidence" value="ECO:0007669"/>
    <property type="project" value="TreeGrafter"/>
</dbReference>
<feature type="domain" description="Thiamine pyrophosphate enzyme N-terminal TPP-binding" evidence="10">
    <location>
        <begin position="24"/>
        <end position="125"/>
    </location>
</feature>
<dbReference type="GeneID" id="66116138"/>
<evidence type="ECO:0000256" key="2">
    <source>
        <dbReference type="ARBA" id="ARBA00007812"/>
    </source>
</evidence>
<feature type="binding site" evidence="8">
    <location>
        <position position="533"/>
    </location>
    <ligand>
        <name>Mg(2+)</name>
        <dbReference type="ChEBI" id="CHEBI:18420"/>
    </ligand>
</feature>
<dbReference type="InterPro" id="IPR047213">
    <property type="entry name" value="TPP_PYR_PDC_IPDC-like"/>
</dbReference>
<keyword evidence="4" id="KW-0210">Decarboxylase</keyword>
<proteinExistence type="inferred from homology"/>
<dbReference type="CDD" id="cd02005">
    <property type="entry name" value="TPP_PDC_IPDC"/>
    <property type="match status" value="1"/>
</dbReference>
<dbReference type="PANTHER" id="PTHR43452:SF3">
    <property type="entry name" value="TRANSAMINATED AMINO ACID DECARBOXYLASE"/>
    <property type="match status" value="1"/>
</dbReference>
<keyword evidence="12" id="KW-1185">Reference proteome</keyword>
<dbReference type="CDD" id="cd07038">
    <property type="entry name" value="TPP_PYR_PDC_IPDC_like"/>
    <property type="match status" value="1"/>
</dbReference>
<evidence type="ECO:0008006" key="13">
    <source>
        <dbReference type="Google" id="ProtNLM"/>
    </source>
</evidence>
<evidence type="ECO:0000256" key="4">
    <source>
        <dbReference type="ARBA" id="ARBA00022793"/>
    </source>
</evidence>